<dbReference type="Proteomes" id="UP000681794">
    <property type="component" value="Chromosome"/>
</dbReference>
<keyword evidence="2" id="KW-1185">Reference proteome</keyword>
<sequence length="197" mass="20146">MTRTAPPTGRHRAVRRRRLWPVGLALGTAVLVAVVGSGGTYALWDRSASTRASTVRSGTATVVVSPLTAMYRTPLAPGDSTTGTFSVRNTGSVPLSIRLSLTGTKVAYAGDVPAAAVLDELTLRLSAVGRASDCRSGLGGYSARPAAFDTGSGYYTLPVGVAGTACLEMVLDADAPQSVAGAVTDFTLTVTGTQVVR</sequence>
<reference evidence="1" key="1">
    <citation type="submission" date="2021-06" db="EMBL/GenBank/DDBJ databases">
        <authorList>
            <person name="Ellington A.J."/>
            <person name="Bryan N.C."/>
            <person name="Christner B.C."/>
            <person name="Reisch C.R."/>
        </authorList>
    </citation>
    <scope>NUCLEOTIDE SEQUENCE</scope>
    <source>
        <strain evidence="1">L6-1</strain>
    </source>
</reference>
<gene>
    <name evidence="1" type="ORF">KM842_01490</name>
</gene>
<name>A0ACD1E596_9MICO</name>
<evidence type="ECO:0000313" key="2">
    <source>
        <dbReference type="Proteomes" id="UP000681794"/>
    </source>
</evidence>
<evidence type="ECO:0000313" key="1">
    <source>
        <dbReference type="EMBL" id="QWS33914.1"/>
    </source>
</evidence>
<protein>
    <submittedName>
        <fullName evidence="1">M73 family metallopeptidase</fullName>
    </submittedName>
</protein>
<organism evidence="1 2">
    <name type="scientific">Curtobacterium aetherium</name>
    <dbReference type="NCBI Taxonomy" id="2841594"/>
    <lineage>
        <taxon>Bacteria</taxon>
        <taxon>Bacillati</taxon>
        <taxon>Actinomycetota</taxon>
        <taxon>Actinomycetes</taxon>
        <taxon>Micrococcales</taxon>
        <taxon>Microbacteriaceae</taxon>
        <taxon>Curtobacterium</taxon>
    </lineage>
</organism>
<dbReference type="EMBL" id="CP076544">
    <property type="protein sequence ID" value="QWS33914.1"/>
    <property type="molecule type" value="Genomic_DNA"/>
</dbReference>
<proteinExistence type="predicted"/>
<accession>A0ACD1E596</accession>